<evidence type="ECO:0000256" key="4">
    <source>
        <dbReference type="ARBA" id="ARBA00022705"/>
    </source>
</evidence>
<evidence type="ECO:0000256" key="12">
    <source>
        <dbReference type="ARBA" id="ARBA00038905"/>
    </source>
</evidence>
<dbReference type="InterPro" id="IPR047127">
    <property type="entry name" value="MutT-like"/>
</dbReference>
<dbReference type="GO" id="GO:0006281">
    <property type="term" value="P:DNA repair"/>
    <property type="evidence" value="ECO:0007669"/>
    <property type="project" value="UniProtKB-KW"/>
</dbReference>
<dbReference type="GO" id="GO:0035539">
    <property type="term" value="F:8-oxo-7,8-dihydrodeoxyguanosine triphosphate pyrophosphatase activity"/>
    <property type="evidence" value="ECO:0007669"/>
    <property type="project" value="UniProtKB-EC"/>
</dbReference>
<keyword evidence="4" id="KW-0235">DNA replication</keyword>
<evidence type="ECO:0000256" key="7">
    <source>
        <dbReference type="ARBA" id="ARBA00022801"/>
    </source>
</evidence>
<keyword evidence="5 18" id="KW-0479">Metal-binding</keyword>
<dbReference type="RefSeq" id="WP_068992662.1">
    <property type="nucleotide sequence ID" value="NZ_CP012418.1"/>
</dbReference>
<evidence type="ECO:0000256" key="3">
    <source>
        <dbReference type="ARBA" id="ARBA00022457"/>
    </source>
</evidence>
<dbReference type="AlphaFoldDB" id="A0A1B3BCG8"/>
<comment type="similarity">
    <text evidence="2">Belongs to the Nudix hydrolase family.</text>
</comment>
<keyword evidence="21" id="KW-1185">Reference proteome</keyword>
<sequence>MKIVRVAVAVVIIADRVLIAKRATHQHQGGLWEFPGGKIEAGEELESALKRECKEELDIVPSIIKPLTVIEHTYPDKAVQLNVCIVPDYLGVPLGREGQPLQWCRLEKLSSYEFPEANKSIIELLQN</sequence>
<dbReference type="GO" id="GO:0044715">
    <property type="term" value="F:8-oxo-dGDP phosphatase activity"/>
    <property type="evidence" value="ECO:0007669"/>
    <property type="project" value="TreeGrafter"/>
</dbReference>
<keyword evidence="7" id="KW-0378">Hydrolase</keyword>
<evidence type="ECO:0000256" key="2">
    <source>
        <dbReference type="ARBA" id="ARBA00005582"/>
    </source>
</evidence>
<dbReference type="FunFam" id="3.90.79.10:FF:000014">
    <property type="entry name" value="8-oxo-dGTP diphosphatase MutT"/>
    <property type="match status" value="1"/>
</dbReference>
<dbReference type="STRING" id="1144748.KS2013_1746"/>
<name>A0A1B3BCG8_9GAMM</name>
<evidence type="ECO:0000256" key="9">
    <source>
        <dbReference type="ARBA" id="ARBA00023204"/>
    </source>
</evidence>
<dbReference type="PANTHER" id="PTHR47707:SF1">
    <property type="entry name" value="NUDIX HYDROLASE FAMILY PROTEIN"/>
    <property type="match status" value="1"/>
</dbReference>
<evidence type="ECO:0000256" key="17">
    <source>
        <dbReference type="PIRSR" id="PIRSR603561-1"/>
    </source>
</evidence>
<dbReference type="InterPro" id="IPR003561">
    <property type="entry name" value="Mutator_MutT"/>
</dbReference>
<accession>A0A1B3BCG8</accession>
<dbReference type="CDD" id="cd03425">
    <property type="entry name" value="NUDIX_MutT_NudA_like"/>
    <property type="match status" value="1"/>
</dbReference>
<dbReference type="GO" id="GO:0008413">
    <property type="term" value="F:8-oxo-7,8-dihydroguanosine triphosphate pyrophosphatase activity"/>
    <property type="evidence" value="ECO:0007669"/>
    <property type="project" value="InterPro"/>
</dbReference>
<dbReference type="InterPro" id="IPR015797">
    <property type="entry name" value="NUDIX_hydrolase-like_dom_sf"/>
</dbReference>
<dbReference type="Pfam" id="PF14815">
    <property type="entry name" value="NUDIX_4"/>
    <property type="match status" value="1"/>
</dbReference>
<feature type="binding site" evidence="17">
    <location>
        <begin position="33"/>
        <end position="36"/>
    </location>
    <ligand>
        <name>8-oxo-dGTP</name>
        <dbReference type="ChEBI" id="CHEBI:77896"/>
    </ligand>
</feature>
<dbReference type="PROSITE" id="PS51462">
    <property type="entry name" value="NUDIX"/>
    <property type="match status" value="1"/>
</dbReference>
<feature type="binding site" evidence="18">
    <location>
        <position position="36"/>
    </location>
    <ligand>
        <name>Mg(2+)</name>
        <dbReference type="ChEBI" id="CHEBI:18420"/>
    </ligand>
</feature>
<dbReference type="NCBIfam" id="TIGR00586">
    <property type="entry name" value="mutt"/>
    <property type="match status" value="1"/>
</dbReference>
<comment type="cofactor">
    <cofactor evidence="1 18">
        <name>Mg(2+)</name>
        <dbReference type="ChEBI" id="CHEBI:18420"/>
    </cofactor>
</comment>
<evidence type="ECO:0000256" key="5">
    <source>
        <dbReference type="ARBA" id="ARBA00022723"/>
    </source>
</evidence>
<dbReference type="InterPro" id="IPR000086">
    <property type="entry name" value="NUDIX_hydrolase_dom"/>
</dbReference>
<dbReference type="Proteomes" id="UP000094147">
    <property type="component" value="Chromosome"/>
</dbReference>
<evidence type="ECO:0000256" key="8">
    <source>
        <dbReference type="ARBA" id="ARBA00022842"/>
    </source>
</evidence>
<evidence type="ECO:0000313" key="21">
    <source>
        <dbReference type="Proteomes" id="UP000094147"/>
    </source>
</evidence>
<keyword evidence="8 18" id="KW-0460">Magnesium</keyword>
<dbReference type="OrthoDB" id="9810648at2"/>
<feature type="binding site" evidence="18">
    <location>
        <position position="56"/>
    </location>
    <ligand>
        <name>Mg(2+)</name>
        <dbReference type="ChEBI" id="CHEBI:18420"/>
    </ligand>
</feature>
<evidence type="ECO:0000256" key="13">
    <source>
        <dbReference type="ARBA" id="ARBA00040794"/>
    </source>
</evidence>
<feature type="binding site" evidence="17">
    <location>
        <position position="27"/>
    </location>
    <ligand>
        <name>8-oxo-dGTP</name>
        <dbReference type="ChEBI" id="CHEBI:77896"/>
    </ligand>
</feature>
<dbReference type="PANTHER" id="PTHR47707">
    <property type="entry name" value="8-OXO-DGTP DIPHOSPHATASE"/>
    <property type="match status" value="1"/>
</dbReference>
<protein>
    <recommendedName>
        <fullName evidence="13">8-oxo-dGTP diphosphatase</fullName>
        <ecNumber evidence="12">3.6.1.55</ecNumber>
    </recommendedName>
    <alternativeName>
        <fullName evidence="16">7,8-dihydro-8-oxoguanine-triphosphatase</fullName>
    </alternativeName>
    <alternativeName>
        <fullName evidence="15">Mutator protein MutT</fullName>
    </alternativeName>
    <alternativeName>
        <fullName evidence="14">dGTP pyrophosphohydrolase</fullName>
    </alternativeName>
</protein>
<keyword evidence="9" id="KW-0234">DNA repair</keyword>
<keyword evidence="3" id="KW-0515">Mutator protein</keyword>
<proteinExistence type="inferred from homology"/>
<dbReference type="InterPro" id="IPR029119">
    <property type="entry name" value="MutY_C"/>
</dbReference>
<evidence type="ECO:0000256" key="18">
    <source>
        <dbReference type="PIRSR" id="PIRSR603561-2"/>
    </source>
</evidence>
<feature type="binding site" evidence="17">
    <location>
        <position position="22"/>
    </location>
    <ligand>
        <name>8-oxo-dGTP</name>
        <dbReference type="ChEBI" id="CHEBI:77896"/>
    </ligand>
</feature>
<evidence type="ECO:0000256" key="1">
    <source>
        <dbReference type="ARBA" id="ARBA00001946"/>
    </source>
</evidence>
<dbReference type="PRINTS" id="PR00502">
    <property type="entry name" value="NUDIXFAMILY"/>
</dbReference>
<evidence type="ECO:0000256" key="10">
    <source>
        <dbReference type="ARBA" id="ARBA00035861"/>
    </source>
</evidence>
<reference evidence="21" key="1">
    <citation type="submission" date="2015-08" db="EMBL/GenBank/DDBJ databases">
        <authorList>
            <person name="Kim K.M."/>
        </authorList>
    </citation>
    <scope>NUCLEOTIDE SEQUENCE [LARGE SCALE GENOMIC DNA]</scope>
    <source>
        <strain evidence="21">KCTC 23892</strain>
    </source>
</reference>
<feature type="binding site" evidence="17">
    <location>
        <position position="118"/>
    </location>
    <ligand>
        <name>8-oxo-dGTP</name>
        <dbReference type="ChEBI" id="CHEBI:77896"/>
    </ligand>
</feature>
<dbReference type="GO" id="GO:0044716">
    <property type="term" value="F:8-oxo-GDP phosphatase activity"/>
    <property type="evidence" value="ECO:0007669"/>
    <property type="project" value="TreeGrafter"/>
</dbReference>
<organism evidence="20 21">
    <name type="scientific">Kangiella sediminilitoris</name>
    <dbReference type="NCBI Taxonomy" id="1144748"/>
    <lineage>
        <taxon>Bacteria</taxon>
        <taxon>Pseudomonadati</taxon>
        <taxon>Pseudomonadota</taxon>
        <taxon>Gammaproteobacteria</taxon>
        <taxon>Kangiellales</taxon>
        <taxon>Kangiellaceae</taxon>
        <taxon>Kangiella</taxon>
    </lineage>
</organism>
<dbReference type="EMBL" id="CP012418">
    <property type="protein sequence ID" value="AOE50455.1"/>
    <property type="molecule type" value="Genomic_DNA"/>
</dbReference>
<gene>
    <name evidence="20" type="ORF">KS2013_1746</name>
</gene>
<keyword evidence="6" id="KW-0227">DNA damage</keyword>
<comment type="catalytic activity">
    <reaction evidence="10">
        <text>8-oxo-dGTP + H2O = 8-oxo-dGMP + diphosphate + H(+)</text>
        <dbReference type="Rhea" id="RHEA:31575"/>
        <dbReference type="ChEBI" id="CHEBI:15377"/>
        <dbReference type="ChEBI" id="CHEBI:15378"/>
        <dbReference type="ChEBI" id="CHEBI:33019"/>
        <dbReference type="ChEBI" id="CHEBI:63224"/>
        <dbReference type="ChEBI" id="CHEBI:77896"/>
        <dbReference type="EC" id="3.6.1.55"/>
    </reaction>
</comment>
<dbReference type="Gene3D" id="3.90.79.10">
    <property type="entry name" value="Nucleoside Triphosphate Pyrophosphohydrolase"/>
    <property type="match status" value="1"/>
</dbReference>
<feature type="domain" description="Nudix hydrolase" evidence="19">
    <location>
        <begin position="2"/>
        <end position="127"/>
    </location>
</feature>
<evidence type="ECO:0000256" key="16">
    <source>
        <dbReference type="ARBA" id="ARBA00042798"/>
    </source>
</evidence>
<comment type="catalytic activity">
    <reaction evidence="11">
        <text>8-oxo-GTP + H2O = 8-oxo-GMP + diphosphate + H(+)</text>
        <dbReference type="Rhea" id="RHEA:67616"/>
        <dbReference type="ChEBI" id="CHEBI:15377"/>
        <dbReference type="ChEBI" id="CHEBI:15378"/>
        <dbReference type="ChEBI" id="CHEBI:33019"/>
        <dbReference type="ChEBI" id="CHEBI:143553"/>
        <dbReference type="ChEBI" id="CHEBI:145694"/>
    </reaction>
</comment>
<evidence type="ECO:0000256" key="15">
    <source>
        <dbReference type="ARBA" id="ARBA00041979"/>
    </source>
</evidence>
<dbReference type="InterPro" id="IPR020476">
    <property type="entry name" value="Nudix_hydrolase"/>
</dbReference>
<evidence type="ECO:0000259" key="19">
    <source>
        <dbReference type="PROSITE" id="PS51462"/>
    </source>
</evidence>
<evidence type="ECO:0000256" key="14">
    <source>
        <dbReference type="ARBA" id="ARBA00041592"/>
    </source>
</evidence>
<dbReference type="GO" id="GO:0006260">
    <property type="term" value="P:DNA replication"/>
    <property type="evidence" value="ECO:0007669"/>
    <property type="project" value="UniProtKB-KW"/>
</dbReference>
<evidence type="ECO:0000256" key="6">
    <source>
        <dbReference type="ARBA" id="ARBA00022763"/>
    </source>
</evidence>
<dbReference type="EC" id="3.6.1.55" evidence="12"/>
<dbReference type="SUPFAM" id="SSF55811">
    <property type="entry name" value="Nudix"/>
    <property type="match status" value="1"/>
</dbReference>
<evidence type="ECO:0000256" key="11">
    <source>
        <dbReference type="ARBA" id="ARBA00036904"/>
    </source>
</evidence>
<dbReference type="KEGG" id="ksd:KS2013_1746"/>
<dbReference type="GO" id="GO:0046872">
    <property type="term" value="F:metal ion binding"/>
    <property type="evidence" value="ECO:0007669"/>
    <property type="project" value="UniProtKB-KW"/>
</dbReference>
<evidence type="ECO:0000313" key="20">
    <source>
        <dbReference type="EMBL" id="AOE50455.1"/>
    </source>
</evidence>